<keyword evidence="4" id="KW-1185">Reference proteome</keyword>
<evidence type="ECO:0000313" key="4">
    <source>
        <dbReference type="Proteomes" id="UP000535437"/>
    </source>
</evidence>
<feature type="compositionally biased region" description="Basic and acidic residues" evidence="2">
    <location>
        <begin position="286"/>
        <end position="297"/>
    </location>
</feature>
<comment type="caution">
    <text evidence="1">Lacks conserved residue(s) required for the propagation of feature annotation.</text>
</comment>
<proteinExistence type="inferred from homology"/>
<keyword evidence="1" id="KW-0472">Membrane</keyword>
<dbReference type="Proteomes" id="UP000535437">
    <property type="component" value="Unassembled WGS sequence"/>
</dbReference>
<evidence type="ECO:0000256" key="2">
    <source>
        <dbReference type="SAM" id="MobiDB-lite"/>
    </source>
</evidence>
<dbReference type="EMBL" id="JACCFY010000001">
    <property type="protein sequence ID" value="NYJ76980.1"/>
    <property type="molecule type" value="Genomic_DNA"/>
</dbReference>
<accession>A0A7Z0GJ71</accession>
<evidence type="ECO:0000256" key="1">
    <source>
        <dbReference type="RuleBase" id="RU363076"/>
    </source>
</evidence>
<comment type="caution">
    <text evidence="3">The sequence shown here is derived from an EMBL/GenBank/DDBJ whole genome shotgun (WGS) entry which is preliminary data.</text>
</comment>
<keyword evidence="1" id="KW-1003">Cell membrane</keyword>
<name>A0A7Z0GJ71_9MICC</name>
<dbReference type="PROSITE" id="PS50895">
    <property type="entry name" value="SURF1"/>
    <property type="match status" value="1"/>
</dbReference>
<gene>
    <name evidence="3" type="ORF">HNR09_000391</name>
</gene>
<comment type="subcellular location">
    <subcellularLocation>
        <location evidence="1">Cell membrane</location>
        <topology evidence="1">Multi-pass membrane protein</topology>
    </subcellularLocation>
</comment>
<evidence type="ECO:0000313" key="3">
    <source>
        <dbReference type="EMBL" id="NYJ76980.1"/>
    </source>
</evidence>
<feature type="region of interest" description="Disordered" evidence="2">
    <location>
        <begin position="271"/>
        <end position="297"/>
    </location>
</feature>
<dbReference type="AlphaFoldDB" id="A0A7Z0GJ71"/>
<protein>
    <recommendedName>
        <fullName evidence="1">SURF1-like protein</fullName>
    </recommendedName>
</protein>
<comment type="similarity">
    <text evidence="1">Belongs to the SURF1 family.</text>
</comment>
<sequence length="297" mass="32868">MLKTALQPKWIAMLALALILATVFVVLSAWQFGQSRTESAPSEEITEEPVPLTEVHEPEQPMALEQADRIVTLSGEFIEETQVLIDERLQDGESGWWVVGAFAVDGAPADEVIPVVRGWTDDVDAVDSLPAGRQLELQGRLLPPEAPIPGEREAAHVFSSLSPAELINVWDLPSYSGFLVAFDVVDASGQEIGAEDPASPLEPVWVGPQPEGSSVNWLNLFYAVEWVVFAGFAFYLWWRLVKDAHEKEQEASALDTEWEEQWRLEYLAAIESGQSPEQAEQTATDEAARTLDEKDAR</sequence>
<dbReference type="CDD" id="cd06662">
    <property type="entry name" value="SURF1"/>
    <property type="match status" value="1"/>
</dbReference>
<organism evidence="3 4">
    <name type="scientific">Nesterenkonia xinjiangensis</name>
    <dbReference type="NCBI Taxonomy" id="225327"/>
    <lineage>
        <taxon>Bacteria</taxon>
        <taxon>Bacillati</taxon>
        <taxon>Actinomycetota</taxon>
        <taxon>Actinomycetes</taxon>
        <taxon>Micrococcales</taxon>
        <taxon>Micrococcaceae</taxon>
        <taxon>Nesterenkonia</taxon>
    </lineage>
</organism>
<reference evidence="3 4" key="1">
    <citation type="submission" date="2020-07" db="EMBL/GenBank/DDBJ databases">
        <title>Sequencing the genomes of 1000 actinobacteria strains.</title>
        <authorList>
            <person name="Klenk H.-P."/>
        </authorList>
    </citation>
    <scope>NUCLEOTIDE SEQUENCE [LARGE SCALE GENOMIC DNA]</scope>
    <source>
        <strain evidence="3 4">DSM 15475</strain>
    </source>
</reference>
<dbReference type="InterPro" id="IPR002994">
    <property type="entry name" value="Surf1/Shy1"/>
</dbReference>
<dbReference type="RefSeq" id="WP_179540522.1">
    <property type="nucleotide sequence ID" value="NZ_BAAALL010000009.1"/>
</dbReference>
<keyword evidence="1" id="KW-0812">Transmembrane</keyword>
<dbReference type="Pfam" id="PF02104">
    <property type="entry name" value="SURF1"/>
    <property type="match status" value="1"/>
</dbReference>
<dbReference type="GO" id="GO:0005886">
    <property type="term" value="C:plasma membrane"/>
    <property type="evidence" value="ECO:0007669"/>
    <property type="project" value="UniProtKB-SubCell"/>
</dbReference>
<keyword evidence="1" id="KW-1133">Transmembrane helix</keyword>
<feature type="transmembrane region" description="Helical" evidence="1">
    <location>
        <begin position="217"/>
        <end position="238"/>
    </location>
</feature>